<dbReference type="Proteomes" id="UP000823612">
    <property type="component" value="Unassembled WGS sequence"/>
</dbReference>
<evidence type="ECO:0000313" key="3">
    <source>
        <dbReference type="EMBL" id="MBO8433145.1"/>
    </source>
</evidence>
<feature type="transmembrane region" description="Helical" evidence="1">
    <location>
        <begin position="100"/>
        <end position="120"/>
    </location>
</feature>
<keyword evidence="3" id="KW-0378">Hydrolase</keyword>
<evidence type="ECO:0000259" key="2">
    <source>
        <dbReference type="Pfam" id="PF02517"/>
    </source>
</evidence>
<dbReference type="GO" id="GO:0004175">
    <property type="term" value="F:endopeptidase activity"/>
    <property type="evidence" value="ECO:0007669"/>
    <property type="project" value="UniProtKB-ARBA"/>
</dbReference>
<protein>
    <submittedName>
        <fullName evidence="3">CPBP family intramembrane metalloprotease</fullName>
    </submittedName>
</protein>
<feature type="transmembrane region" description="Helical" evidence="1">
    <location>
        <begin position="311"/>
        <end position="331"/>
    </location>
</feature>
<evidence type="ECO:0000256" key="1">
    <source>
        <dbReference type="SAM" id="Phobius"/>
    </source>
</evidence>
<evidence type="ECO:0000313" key="4">
    <source>
        <dbReference type="Proteomes" id="UP000823612"/>
    </source>
</evidence>
<dbReference type="PANTHER" id="PTHR36435">
    <property type="entry name" value="SLR1288 PROTEIN"/>
    <property type="match status" value="1"/>
</dbReference>
<dbReference type="AlphaFoldDB" id="A0A9D9GZR8"/>
<sequence>MDGIVPYRNHIATLATTNLRSYGFSHYICPFYETGNGQTSYSQIQDTMRQREVFYKYPAALQLLYFVAICIGCILISSNLASLAVILLGGMDKLAATSSLLFIQAFSAIGGFLVPALWLAWMKKAGETDFLHASYPIRPLHLACGLVILLLSSPLVSALQEWGQSWSLGPGLESFFGPMTSRSEAILDQMLHVDSWFTFLMSFLVIAVVAGICEEFLFRGGLQNLLKEWFKSGHAAVWVTAIVFSAVHLDPAGFLPRCLLGAILGYAYLYSGSIWVPVILHIINNGFSCLIEFCYYKGYSRLDPDILSQSLGTEWTLVSIAGLIFFAIFLFRYRKLKRELQDGPAQGGEAADADRNPAQ</sequence>
<reference evidence="3" key="1">
    <citation type="submission" date="2020-10" db="EMBL/GenBank/DDBJ databases">
        <authorList>
            <person name="Gilroy R."/>
        </authorList>
    </citation>
    <scope>NUCLEOTIDE SEQUENCE</scope>
    <source>
        <strain evidence="3">2889</strain>
    </source>
</reference>
<keyword evidence="3" id="KW-0482">Metalloprotease</keyword>
<dbReference type="GO" id="GO:0008237">
    <property type="term" value="F:metallopeptidase activity"/>
    <property type="evidence" value="ECO:0007669"/>
    <property type="project" value="UniProtKB-KW"/>
</dbReference>
<dbReference type="PANTHER" id="PTHR36435:SF1">
    <property type="entry name" value="CAAX AMINO TERMINAL PROTEASE FAMILY PROTEIN"/>
    <property type="match status" value="1"/>
</dbReference>
<feature type="transmembrane region" description="Helical" evidence="1">
    <location>
        <begin position="140"/>
        <end position="159"/>
    </location>
</feature>
<name>A0A9D9GZR8_9BACT</name>
<keyword evidence="3" id="KW-0645">Protease</keyword>
<feature type="transmembrane region" description="Helical" evidence="1">
    <location>
        <begin position="229"/>
        <end position="248"/>
    </location>
</feature>
<accession>A0A9D9GZR8</accession>
<dbReference type="GO" id="GO:0080120">
    <property type="term" value="P:CAAX-box protein maturation"/>
    <property type="evidence" value="ECO:0007669"/>
    <property type="project" value="UniProtKB-ARBA"/>
</dbReference>
<keyword evidence="1" id="KW-0472">Membrane</keyword>
<feature type="domain" description="CAAX prenyl protease 2/Lysostaphin resistance protein A-like" evidence="2">
    <location>
        <begin position="198"/>
        <end position="286"/>
    </location>
</feature>
<proteinExistence type="predicted"/>
<dbReference type="InterPro" id="IPR052710">
    <property type="entry name" value="CAAX_protease"/>
</dbReference>
<gene>
    <name evidence="3" type="ORF">IAB08_07620</name>
</gene>
<feature type="transmembrane region" description="Helical" evidence="1">
    <location>
        <begin position="196"/>
        <end position="217"/>
    </location>
</feature>
<organism evidence="3 4">
    <name type="scientific">Candidatus Pullibacteroides excrementavium</name>
    <dbReference type="NCBI Taxonomy" id="2840905"/>
    <lineage>
        <taxon>Bacteria</taxon>
        <taxon>Pseudomonadati</taxon>
        <taxon>Bacteroidota</taxon>
        <taxon>Bacteroidia</taxon>
        <taxon>Bacteroidales</taxon>
        <taxon>Candidatus Pullibacteroides</taxon>
    </lineage>
</organism>
<dbReference type="Pfam" id="PF02517">
    <property type="entry name" value="Rce1-like"/>
    <property type="match status" value="1"/>
</dbReference>
<comment type="caution">
    <text evidence="3">The sequence shown here is derived from an EMBL/GenBank/DDBJ whole genome shotgun (WGS) entry which is preliminary data.</text>
</comment>
<keyword evidence="1" id="KW-0812">Transmembrane</keyword>
<reference evidence="3" key="2">
    <citation type="journal article" date="2021" name="PeerJ">
        <title>Extensive microbial diversity within the chicken gut microbiome revealed by metagenomics and culture.</title>
        <authorList>
            <person name="Gilroy R."/>
            <person name="Ravi A."/>
            <person name="Getino M."/>
            <person name="Pursley I."/>
            <person name="Horton D.L."/>
            <person name="Alikhan N.F."/>
            <person name="Baker D."/>
            <person name="Gharbi K."/>
            <person name="Hall N."/>
            <person name="Watson M."/>
            <person name="Adriaenssens E.M."/>
            <person name="Foster-Nyarko E."/>
            <person name="Jarju S."/>
            <person name="Secka A."/>
            <person name="Antonio M."/>
            <person name="Oren A."/>
            <person name="Chaudhuri R.R."/>
            <person name="La Ragione R."/>
            <person name="Hildebrand F."/>
            <person name="Pallen M.J."/>
        </authorList>
    </citation>
    <scope>NUCLEOTIDE SEQUENCE</scope>
    <source>
        <strain evidence="3">2889</strain>
    </source>
</reference>
<feature type="transmembrane region" description="Helical" evidence="1">
    <location>
        <begin position="63"/>
        <end position="88"/>
    </location>
</feature>
<dbReference type="EMBL" id="JADIMZ010000111">
    <property type="protein sequence ID" value="MBO8433145.1"/>
    <property type="molecule type" value="Genomic_DNA"/>
</dbReference>
<dbReference type="InterPro" id="IPR003675">
    <property type="entry name" value="Rce1/LyrA-like_dom"/>
</dbReference>
<keyword evidence="1" id="KW-1133">Transmembrane helix</keyword>